<evidence type="ECO:0000313" key="2">
    <source>
        <dbReference type="Proteomes" id="UP001054252"/>
    </source>
</evidence>
<organism evidence="1 2">
    <name type="scientific">Rubroshorea leprosula</name>
    <dbReference type="NCBI Taxonomy" id="152421"/>
    <lineage>
        <taxon>Eukaryota</taxon>
        <taxon>Viridiplantae</taxon>
        <taxon>Streptophyta</taxon>
        <taxon>Embryophyta</taxon>
        <taxon>Tracheophyta</taxon>
        <taxon>Spermatophyta</taxon>
        <taxon>Magnoliopsida</taxon>
        <taxon>eudicotyledons</taxon>
        <taxon>Gunneridae</taxon>
        <taxon>Pentapetalae</taxon>
        <taxon>rosids</taxon>
        <taxon>malvids</taxon>
        <taxon>Malvales</taxon>
        <taxon>Dipterocarpaceae</taxon>
        <taxon>Rubroshorea</taxon>
    </lineage>
</organism>
<reference evidence="1 2" key="1">
    <citation type="journal article" date="2021" name="Commun. Biol.">
        <title>The genome of Shorea leprosula (Dipterocarpaceae) highlights the ecological relevance of drought in aseasonal tropical rainforests.</title>
        <authorList>
            <person name="Ng K.K.S."/>
            <person name="Kobayashi M.J."/>
            <person name="Fawcett J.A."/>
            <person name="Hatakeyama M."/>
            <person name="Paape T."/>
            <person name="Ng C.H."/>
            <person name="Ang C.C."/>
            <person name="Tnah L.H."/>
            <person name="Lee C.T."/>
            <person name="Nishiyama T."/>
            <person name="Sese J."/>
            <person name="O'Brien M.J."/>
            <person name="Copetti D."/>
            <person name="Mohd Noor M.I."/>
            <person name="Ong R.C."/>
            <person name="Putra M."/>
            <person name="Sireger I.Z."/>
            <person name="Indrioko S."/>
            <person name="Kosugi Y."/>
            <person name="Izuno A."/>
            <person name="Isagi Y."/>
            <person name="Lee S.L."/>
            <person name="Shimizu K.K."/>
        </authorList>
    </citation>
    <scope>NUCLEOTIDE SEQUENCE [LARGE SCALE GENOMIC DNA]</scope>
    <source>
        <strain evidence="1">214</strain>
    </source>
</reference>
<name>A0AAV5JQ11_9ROSI</name>
<dbReference type="EMBL" id="BPVZ01000038">
    <property type="protein sequence ID" value="GKV13398.1"/>
    <property type="molecule type" value="Genomic_DNA"/>
</dbReference>
<dbReference type="Proteomes" id="UP001054252">
    <property type="component" value="Unassembled WGS sequence"/>
</dbReference>
<sequence>MNLASFKPCAFVGSSLTSVRRLFRSRFWGVTIIYLNRWSPYT</sequence>
<dbReference type="AlphaFoldDB" id="A0AAV5JQ11"/>
<gene>
    <name evidence="1" type="ORF">SLEP1_g24407</name>
</gene>
<keyword evidence="2" id="KW-1185">Reference proteome</keyword>
<proteinExistence type="predicted"/>
<comment type="caution">
    <text evidence="1">The sequence shown here is derived from an EMBL/GenBank/DDBJ whole genome shotgun (WGS) entry which is preliminary data.</text>
</comment>
<evidence type="ECO:0000313" key="1">
    <source>
        <dbReference type="EMBL" id="GKV13398.1"/>
    </source>
</evidence>
<accession>A0AAV5JQ11</accession>
<protein>
    <submittedName>
        <fullName evidence="1">Uncharacterized protein</fullName>
    </submittedName>
</protein>